<name>W7XIT2_TETTS</name>
<evidence type="ECO:0000313" key="3">
    <source>
        <dbReference type="Proteomes" id="UP000009168"/>
    </source>
</evidence>
<dbReference type="EMBL" id="GG662720">
    <property type="protein sequence ID" value="EWS74891.1"/>
    <property type="molecule type" value="Genomic_DNA"/>
</dbReference>
<keyword evidence="1" id="KW-1133">Transmembrane helix</keyword>
<dbReference type="RefSeq" id="XP_012652604.1">
    <property type="nucleotide sequence ID" value="XM_012797150.1"/>
</dbReference>
<dbReference type="GeneID" id="24436931"/>
<keyword evidence="3" id="KW-1185">Reference proteome</keyword>
<accession>W7XIT2</accession>
<reference evidence="3" key="1">
    <citation type="journal article" date="2006" name="PLoS Biol.">
        <title>Macronuclear genome sequence of the ciliate Tetrahymena thermophila, a model eukaryote.</title>
        <authorList>
            <person name="Eisen J.A."/>
            <person name="Coyne R.S."/>
            <person name="Wu M."/>
            <person name="Wu D."/>
            <person name="Thiagarajan M."/>
            <person name="Wortman J.R."/>
            <person name="Badger J.H."/>
            <person name="Ren Q."/>
            <person name="Amedeo P."/>
            <person name="Jones K.M."/>
            <person name="Tallon L.J."/>
            <person name="Delcher A.L."/>
            <person name="Salzberg S.L."/>
            <person name="Silva J.C."/>
            <person name="Haas B.J."/>
            <person name="Majoros W.H."/>
            <person name="Farzad M."/>
            <person name="Carlton J.M."/>
            <person name="Smith R.K. Jr."/>
            <person name="Garg J."/>
            <person name="Pearlman R.E."/>
            <person name="Karrer K.M."/>
            <person name="Sun L."/>
            <person name="Manning G."/>
            <person name="Elde N.C."/>
            <person name="Turkewitz A.P."/>
            <person name="Asai D.J."/>
            <person name="Wilkes D.E."/>
            <person name="Wang Y."/>
            <person name="Cai H."/>
            <person name="Collins K."/>
            <person name="Stewart B.A."/>
            <person name="Lee S.R."/>
            <person name="Wilamowska K."/>
            <person name="Weinberg Z."/>
            <person name="Ruzzo W.L."/>
            <person name="Wloga D."/>
            <person name="Gaertig J."/>
            <person name="Frankel J."/>
            <person name="Tsao C.-C."/>
            <person name="Gorovsky M.A."/>
            <person name="Keeling P.J."/>
            <person name="Waller R.F."/>
            <person name="Patron N.J."/>
            <person name="Cherry J.M."/>
            <person name="Stover N.A."/>
            <person name="Krieger C.J."/>
            <person name="del Toro C."/>
            <person name="Ryder H.F."/>
            <person name="Williamson S.C."/>
            <person name="Barbeau R.A."/>
            <person name="Hamilton E.P."/>
            <person name="Orias E."/>
        </authorList>
    </citation>
    <scope>NUCLEOTIDE SEQUENCE [LARGE SCALE GENOMIC DNA]</scope>
    <source>
        <strain evidence="3">SB210</strain>
    </source>
</reference>
<dbReference type="InParanoid" id="W7XIT2"/>
<feature type="transmembrane region" description="Helical" evidence="1">
    <location>
        <begin position="326"/>
        <end position="350"/>
    </location>
</feature>
<evidence type="ECO:0000313" key="2">
    <source>
        <dbReference type="EMBL" id="EWS74891.1"/>
    </source>
</evidence>
<feature type="transmembrane region" description="Helical" evidence="1">
    <location>
        <begin position="171"/>
        <end position="193"/>
    </location>
</feature>
<keyword evidence="1" id="KW-0472">Membrane</keyword>
<gene>
    <name evidence="2" type="ORF">TTHERM_000037309</name>
</gene>
<keyword evidence="1 2" id="KW-0812">Transmembrane</keyword>
<dbReference type="AlphaFoldDB" id="W7XIT2"/>
<sequence length="565" mass="67138">MNGLKKLELHQLILPINLFFQLYQIKVQYDMDYNIIMPLILIFSQRILRIVDFIIRQQQAVNLNNNGNSIDISKTFITILKILLYFDKIYYDYLYDNGTPNAYFLGMVYYQTFYNLLFSIKMIQGSLPQEIDLKEAPSCYNIWVFHESYLNVQGQSCYLSSQTIETRSYQFIFFALINGLLIFTGLHIATKIGCDMKSEIMYILKVRILESVKYFTISFFKVFLISNYPVQYIITQVIKIISIKNLPLNYVPIQKNDFIMSSLFQVNLYPATLCYTVQGIRIIQEQNMRDTWLFLIIEQVDNVCSISFYLLIVLQFRNHSLLYPEFFFILISILAQVVNLLTMIHTWYLLKRFGPILTLNINKTNPSCQEVKKMVNGSLKIITQQIKIVIIEQENDKSDSVLSNLDMIRMMFQFSKTYDIYLSYKLSNNTTIIFQLFFKVKKFHISMSNYQLIEDNYKIFQQICQLSNDQEHSIEFNRYNSQRFKLQDEFKVYKFKLLFIKIAFPKQDISFSIKKIFNKYEFDSNTILKKYVATCHQVVAYLKIVESEMLFHPKQILYDLYDSQQ</sequence>
<protein>
    <submittedName>
        <fullName evidence="2">Transmembrane protein, putative</fullName>
    </submittedName>
</protein>
<feature type="transmembrane region" description="Helical" evidence="1">
    <location>
        <begin position="214"/>
        <end position="238"/>
    </location>
</feature>
<dbReference type="Proteomes" id="UP000009168">
    <property type="component" value="Unassembled WGS sequence"/>
</dbReference>
<evidence type="ECO:0000256" key="1">
    <source>
        <dbReference type="SAM" id="Phobius"/>
    </source>
</evidence>
<organism evidence="2 3">
    <name type="scientific">Tetrahymena thermophila (strain SB210)</name>
    <dbReference type="NCBI Taxonomy" id="312017"/>
    <lineage>
        <taxon>Eukaryota</taxon>
        <taxon>Sar</taxon>
        <taxon>Alveolata</taxon>
        <taxon>Ciliophora</taxon>
        <taxon>Intramacronucleata</taxon>
        <taxon>Oligohymenophorea</taxon>
        <taxon>Hymenostomatida</taxon>
        <taxon>Tetrahymenina</taxon>
        <taxon>Tetrahymenidae</taxon>
        <taxon>Tetrahymena</taxon>
    </lineage>
</organism>
<proteinExistence type="predicted"/>
<feature type="transmembrane region" description="Helical" evidence="1">
    <location>
        <begin position="292"/>
        <end position="314"/>
    </location>
</feature>
<dbReference type="KEGG" id="tet:TTHERM_000037309"/>